<feature type="compositionally biased region" description="Basic and acidic residues" evidence="1">
    <location>
        <begin position="380"/>
        <end position="393"/>
    </location>
</feature>
<dbReference type="AlphaFoldDB" id="A0A8H3GCZ6"/>
<evidence type="ECO:0000256" key="1">
    <source>
        <dbReference type="SAM" id="MobiDB-lite"/>
    </source>
</evidence>
<keyword evidence="3" id="KW-1185">Reference proteome</keyword>
<sequence length="854" mass="95367">MGQERVTTSHIVASLYNYSDAAGHEIISSFRDRKNSSSDTSCHFNDGNYFTIHASHNDDESLAYLVKSIKTLISIEKNKEPDLFEDEKIIRKGGTHASLTLATLIGSRMHTIKSNGESSLIEHENIIRKWSPSSESKELESKLSLQLLGRIGNLCGCRIEHANDSVNLLIKADKEQDIEKAISKLKQVNKMMVDETSFPQIHSFYILENETSVSFQLIALKDLDDKRSITTLLQKDSPIKSLRGLCVLALVKGSDIVQIKLKPIATNQGSQLWNDHVYNCAQDLIPAKTPIDKWVSEITDPNEQMNAFRPEPAVELQQSTDVGIVYKEPLSSTKKSITKRTRTARGNPDASNKAFIAFQSGHDGKEAATQEKMASFSDHQSIEDVSKGKESHSHRQPPSIEPPYMPPSAMPSRSLSTTPSVTSQQLMLSSSTWNAVVRDNKSDNLIDISVPNERRASDKKSEDETMIVIDNLQDTIKAKTRDLKYTMNQRKAPTQALVQGNTALIKNFEETTLRLLALVVSRTGRIDFTVDIGRLLIHQQRGSSEFKNKSFKTSDFSSVLPKGRTTGFEPMFTNMLTARSSEAESIVNVLLSQGRRLFQQQPISRTVTYVFSCKAKGGDQIVVKLDENGDFKIRGSEVLVGALDWHFPKRAWDARLRLTSEKFLATDYQRHVKGIIDNLKTTVSGDKQTLELWTKTIDENLGIESITLRRETLHPATIHPDLILHLTECQDLQVRQPSDFENIYGGSIQTPDVMIKANRLWWEAKISSTNAGTILEENATLELGEKAMWAPSSIINKGVVRELFAAAKEIVTQIDHVGCFNRGRGSSGSKTTEKPSENTQDVPVSLGRVDPGFW</sequence>
<protein>
    <submittedName>
        <fullName evidence="2">Uncharacterized protein</fullName>
    </submittedName>
</protein>
<name>A0A8H3GCZ6_9LECA</name>
<dbReference type="EMBL" id="CAJPDR010000488">
    <property type="protein sequence ID" value="CAF9937783.1"/>
    <property type="molecule type" value="Genomic_DNA"/>
</dbReference>
<feature type="region of interest" description="Disordered" evidence="1">
    <location>
        <begin position="822"/>
        <end position="854"/>
    </location>
</feature>
<evidence type="ECO:0000313" key="2">
    <source>
        <dbReference type="EMBL" id="CAF9937783.1"/>
    </source>
</evidence>
<feature type="compositionally biased region" description="Pro residues" evidence="1">
    <location>
        <begin position="399"/>
        <end position="409"/>
    </location>
</feature>
<gene>
    <name evidence="2" type="ORF">ALECFALPRED_007389</name>
</gene>
<proteinExistence type="predicted"/>
<feature type="region of interest" description="Disordered" evidence="1">
    <location>
        <begin position="333"/>
        <end position="418"/>
    </location>
</feature>
<evidence type="ECO:0000313" key="3">
    <source>
        <dbReference type="Proteomes" id="UP000664203"/>
    </source>
</evidence>
<accession>A0A8H3GCZ6</accession>
<dbReference type="OrthoDB" id="10265971at2759"/>
<reference evidence="2" key="1">
    <citation type="submission" date="2021-03" db="EMBL/GenBank/DDBJ databases">
        <authorList>
            <person name="Tagirdzhanova G."/>
        </authorList>
    </citation>
    <scope>NUCLEOTIDE SEQUENCE</scope>
</reference>
<comment type="caution">
    <text evidence="2">The sequence shown here is derived from an EMBL/GenBank/DDBJ whole genome shotgun (WGS) entry which is preliminary data.</text>
</comment>
<dbReference type="Proteomes" id="UP000664203">
    <property type="component" value="Unassembled WGS sequence"/>
</dbReference>
<organism evidence="2 3">
    <name type="scientific">Alectoria fallacina</name>
    <dbReference type="NCBI Taxonomy" id="1903189"/>
    <lineage>
        <taxon>Eukaryota</taxon>
        <taxon>Fungi</taxon>
        <taxon>Dikarya</taxon>
        <taxon>Ascomycota</taxon>
        <taxon>Pezizomycotina</taxon>
        <taxon>Lecanoromycetes</taxon>
        <taxon>OSLEUM clade</taxon>
        <taxon>Lecanoromycetidae</taxon>
        <taxon>Lecanorales</taxon>
        <taxon>Lecanorineae</taxon>
        <taxon>Parmeliaceae</taxon>
        <taxon>Alectoria</taxon>
    </lineage>
</organism>